<dbReference type="PRINTS" id="PR00690">
    <property type="entry name" value="ADHESNFAMILY"/>
</dbReference>
<dbReference type="InterPro" id="IPR050492">
    <property type="entry name" value="Bact_metal-bind_prot9"/>
</dbReference>
<organism evidence="5 6">
    <name type="scientific">Lentibacillus juripiscarius</name>
    <dbReference type="NCBI Taxonomy" id="257446"/>
    <lineage>
        <taxon>Bacteria</taxon>
        <taxon>Bacillati</taxon>
        <taxon>Bacillota</taxon>
        <taxon>Bacilli</taxon>
        <taxon>Bacillales</taxon>
        <taxon>Bacillaceae</taxon>
        <taxon>Lentibacillus</taxon>
    </lineage>
</organism>
<evidence type="ECO:0000313" key="5">
    <source>
        <dbReference type="EMBL" id="MFD2761477.1"/>
    </source>
</evidence>
<keyword evidence="2 4" id="KW-0732">Signal</keyword>
<evidence type="ECO:0000313" key="6">
    <source>
        <dbReference type="Proteomes" id="UP001597502"/>
    </source>
</evidence>
<dbReference type="SUPFAM" id="SSF53807">
    <property type="entry name" value="Helical backbone' metal receptor"/>
    <property type="match status" value="1"/>
</dbReference>
<dbReference type="InterPro" id="IPR006128">
    <property type="entry name" value="Lipoprotein_PsaA-like"/>
</dbReference>
<dbReference type="PANTHER" id="PTHR42953:SF8">
    <property type="entry name" value="ZINT DOMAIN-CONTAINING PROTEIN"/>
    <property type="match status" value="1"/>
</dbReference>
<dbReference type="Gene3D" id="3.40.50.1980">
    <property type="entry name" value="Nitrogenase molybdenum iron protein domain"/>
    <property type="match status" value="2"/>
</dbReference>
<evidence type="ECO:0000256" key="2">
    <source>
        <dbReference type="ARBA" id="ARBA00022729"/>
    </source>
</evidence>
<comment type="caution">
    <text evidence="5">The sequence shown here is derived from an EMBL/GenBank/DDBJ whole genome shotgun (WGS) entry which is preliminary data.</text>
</comment>
<name>A0ABW5V6T4_9BACI</name>
<dbReference type="Pfam" id="PF01297">
    <property type="entry name" value="ZnuA"/>
    <property type="match status" value="1"/>
</dbReference>
<reference evidence="6" key="1">
    <citation type="journal article" date="2019" name="Int. J. Syst. Evol. Microbiol.">
        <title>The Global Catalogue of Microorganisms (GCM) 10K type strain sequencing project: providing services to taxonomists for standard genome sequencing and annotation.</title>
        <authorList>
            <consortium name="The Broad Institute Genomics Platform"/>
            <consortium name="The Broad Institute Genome Sequencing Center for Infectious Disease"/>
            <person name="Wu L."/>
            <person name="Ma J."/>
        </authorList>
    </citation>
    <scope>NUCLEOTIDE SEQUENCE [LARGE SCALE GENOMIC DNA]</scope>
    <source>
        <strain evidence="6">TISTR 1535</strain>
    </source>
</reference>
<dbReference type="PANTHER" id="PTHR42953">
    <property type="entry name" value="HIGH-AFFINITY ZINC UPTAKE SYSTEM PROTEIN ZNUA-RELATED"/>
    <property type="match status" value="1"/>
</dbReference>
<dbReference type="PROSITE" id="PS51257">
    <property type="entry name" value="PROKAR_LIPOPROTEIN"/>
    <property type="match status" value="1"/>
</dbReference>
<keyword evidence="6" id="KW-1185">Reference proteome</keyword>
<evidence type="ECO:0000256" key="4">
    <source>
        <dbReference type="SAM" id="SignalP"/>
    </source>
</evidence>
<feature type="signal peptide" evidence="4">
    <location>
        <begin position="1"/>
        <end position="18"/>
    </location>
</feature>
<dbReference type="InterPro" id="IPR006129">
    <property type="entry name" value="AdhesinB"/>
</dbReference>
<protein>
    <submittedName>
        <fullName evidence="5">Metal ABC transporter solute-binding protein, Zn/Mn family</fullName>
    </submittedName>
</protein>
<feature type="chain" id="PRO_5045969516" evidence="4">
    <location>
        <begin position="19"/>
        <end position="306"/>
    </location>
</feature>
<gene>
    <name evidence="5" type="ORF">ACFSUO_10920</name>
</gene>
<keyword evidence="1 3" id="KW-0813">Transport</keyword>
<accession>A0ABW5V6T4</accession>
<evidence type="ECO:0000256" key="3">
    <source>
        <dbReference type="RuleBase" id="RU003512"/>
    </source>
</evidence>
<dbReference type="RefSeq" id="WP_382394007.1">
    <property type="nucleotide sequence ID" value="NZ_JBHUNA010000022.1"/>
</dbReference>
<dbReference type="PRINTS" id="PR00691">
    <property type="entry name" value="ADHESINB"/>
</dbReference>
<dbReference type="Proteomes" id="UP001597502">
    <property type="component" value="Unassembled WGS sequence"/>
</dbReference>
<dbReference type="InterPro" id="IPR006127">
    <property type="entry name" value="ZnuA-like"/>
</dbReference>
<dbReference type="EMBL" id="JBHUNA010000022">
    <property type="protein sequence ID" value="MFD2761477.1"/>
    <property type="molecule type" value="Genomic_DNA"/>
</dbReference>
<sequence>MKLKITIVLFFIIVLITAGCTSSESDLDNNADLTVYTSIYPIQYVVERIGGETVYAESVYPPGVDAHTYEPAAREMTAIADGDAFIYLGAGLEGFAETAADALASQDIKLVEIGTNEELFHGDVPNHEGHNHGDHNPHIWLDPIRMMDMADLIKDKLIELYPDNKAIYIKNFNTLKEDLLALDQAFQNTLQSKSNKKILVSHAAYGYWEEQYGIEQIAISGLASNDEPSQKELTSIIDKAKKYDMDYVLFEQNSSDRVSDIIQEQIGAKALYIHNLSVLTEADINEGEDYMSLMKHNLDVLNQATE</sequence>
<evidence type="ECO:0000256" key="1">
    <source>
        <dbReference type="ARBA" id="ARBA00022448"/>
    </source>
</evidence>
<proteinExistence type="inferred from homology"/>
<comment type="similarity">
    <text evidence="3">Belongs to the bacterial solute-binding protein 9 family.</text>
</comment>